<keyword evidence="2" id="KW-0677">Repeat</keyword>
<evidence type="ECO:0000313" key="4">
    <source>
        <dbReference type="EMBL" id="VFU33208.1"/>
    </source>
</evidence>
<dbReference type="AlphaFoldDB" id="A0A6N2KY75"/>
<protein>
    <recommendedName>
        <fullName evidence="3">Gnk2-homologous domain-containing protein</fullName>
    </recommendedName>
</protein>
<dbReference type="InterPro" id="IPR038408">
    <property type="entry name" value="GNK2_sf"/>
</dbReference>
<accession>A0A6N2KY75</accession>
<organism evidence="4">
    <name type="scientific">Salix viminalis</name>
    <name type="common">Common osier</name>
    <name type="synonym">Basket willow</name>
    <dbReference type="NCBI Taxonomy" id="40686"/>
    <lineage>
        <taxon>Eukaryota</taxon>
        <taxon>Viridiplantae</taxon>
        <taxon>Streptophyta</taxon>
        <taxon>Embryophyta</taxon>
        <taxon>Tracheophyta</taxon>
        <taxon>Spermatophyta</taxon>
        <taxon>Magnoliopsida</taxon>
        <taxon>eudicotyledons</taxon>
        <taxon>Gunneridae</taxon>
        <taxon>Pentapetalae</taxon>
        <taxon>rosids</taxon>
        <taxon>fabids</taxon>
        <taxon>Malpighiales</taxon>
        <taxon>Salicaceae</taxon>
        <taxon>Saliceae</taxon>
        <taxon>Salix</taxon>
    </lineage>
</organism>
<evidence type="ECO:0000256" key="2">
    <source>
        <dbReference type="ARBA" id="ARBA00022737"/>
    </source>
</evidence>
<dbReference type="EMBL" id="CAADRP010000890">
    <property type="protein sequence ID" value="VFU33208.1"/>
    <property type="molecule type" value="Genomic_DNA"/>
</dbReference>
<dbReference type="CDD" id="cd23509">
    <property type="entry name" value="Gnk2-like"/>
    <property type="match status" value="1"/>
</dbReference>
<proteinExistence type="predicted"/>
<dbReference type="Pfam" id="PF01657">
    <property type="entry name" value="Stress-antifung"/>
    <property type="match status" value="1"/>
</dbReference>
<sequence length="148" mass="16407">MDCRQHLNKREYLQLPSGVSEHLVAKMNSPIKFSSTILLYLLTLSVITRAQSLNNPNYLHHICDDTTTSTTTYKDNLNLLLSSLSSSATRNSIGFFNASEGREPDDVYGLFFCRGDLSTDVCQNCVANATKDIVQRRCPTANGGSHMV</sequence>
<dbReference type="PROSITE" id="PS51473">
    <property type="entry name" value="GNK2"/>
    <property type="match status" value="1"/>
</dbReference>
<evidence type="ECO:0000256" key="1">
    <source>
        <dbReference type="ARBA" id="ARBA00022729"/>
    </source>
</evidence>
<gene>
    <name evidence="4" type="ORF">SVIM_LOCUS150460</name>
</gene>
<dbReference type="Gene3D" id="3.30.430.20">
    <property type="entry name" value="Gnk2 domain, C-X8-C-X2-C motif"/>
    <property type="match status" value="1"/>
</dbReference>
<feature type="domain" description="Gnk2-homologous" evidence="3">
    <location>
        <begin position="55"/>
        <end position="148"/>
    </location>
</feature>
<reference evidence="4" key="1">
    <citation type="submission" date="2019-03" db="EMBL/GenBank/DDBJ databases">
        <authorList>
            <person name="Mank J."/>
            <person name="Almeida P."/>
        </authorList>
    </citation>
    <scope>NUCLEOTIDE SEQUENCE</scope>
    <source>
        <strain evidence="4">78183</strain>
    </source>
</reference>
<evidence type="ECO:0000259" key="3">
    <source>
        <dbReference type="PROSITE" id="PS51473"/>
    </source>
</evidence>
<keyword evidence="1" id="KW-0732">Signal</keyword>
<dbReference type="PANTHER" id="PTHR32099:SF42">
    <property type="entry name" value="CYSTEINE-RICH RECEPTOR-LIKE PROTEIN KINASE 9-RELATED"/>
    <property type="match status" value="1"/>
</dbReference>
<dbReference type="InterPro" id="IPR002902">
    <property type="entry name" value="GNK2"/>
</dbReference>
<name>A0A6N2KY75_SALVM</name>
<dbReference type="PANTHER" id="PTHR32099">
    <property type="entry name" value="CYSTEINE-RICH REPEAT SECRETORY PROTEIN"/>
    <property type="match status" value="1"/>
</dbReference>